<dbReference type="Pfam" id="PF04445">
    <property type="entry name" value="SAM_MT"/>
    <property type="match status" value="1"/>
</dbReference>
<dbReference type="Gene3D" id="3.40.50.150">
    <property type="entry name" value="Vaccinia Virus protein VP39"/>
    <property type="match status" value="1"/>
</dbReference>
<dbReference type="PANTHER" id="PTHR36112">
    <property type="entry name" value="RIBOSOMAL RNA SMALL SUBUNIT METHYLTRANSFERASE J"/>
    <property type="match status" value="1"/>
</dbReference>
<protein>
    <submittedName>
        <fullName evidence="1">Class I SAM-dependent methyltransferase</fullName>
        <ecNumber evidence="1">2.1.1.-</ecNumber>
    </submittedName>
</protein>
<organism evidence="1 2">
    <name type="scientific">Bacillus kandeliae</name>
    <dbReference type="NCBI Taxonomy" id="3129297"/>
    <lineage>
        <taxon>Bacteria</taxon>
        <taxon>Bacillati</taxon>
        <taxon>Bacillota</taxon>
        <taxon>Bacilli</taxon>
        <taxon>Bacillales</taxon>
        <taxon>Bacillaceae</taxon>
        <taxon>Bacillus</taxon>
    </lineage>
</organism>
<dbReference type="SUPFAM" id="SSF53335">
    <property type="entry name" value="S-adenosyl-L-methionine-dependent methyltransferases"/>
    <property type="match status" value="1"/>
</dbReference>
<keyword evidence="2" id="KW-1185">Reference proteome</keyword>
<dbReference type="RefSeq" id="WP_338749503.1">
    <property type="nucleotide sequence ID" value="NZ_CP147404.1"/>
</dbReference>
<proteinExistence type="predicted"/>
<evidence type="ECO:0000313" key="2">
    <source>
        <dbReference type="Proteomes" id="UP001387364"/>
    </source>
</evidence>
<sequence length="259" mass="29383">MIISTASRVNTPLEQKAKQAAEELGFPYIPRRKRSVAELQTQYESDCLIVAKERIELYPLHEREPFFFHPNSASFRVKRLMRKEEDPFVSAAKLTSGMSVLDCTLGLASDSIVASFVTGPTGHVTGIEGNLVLGYIVKQGLKEWPTPLPELKVAMEKIEVKMGRYQQVLSTFADRSFDVVYFDPMFTETVEASEGIAGLRHFAIYDELEKETLEQALRVAKQRVVLKDHFRSTRFERLGFKQQIRKTSAFHFGTIEVGS</sequence>
<keyword evidence="1" id="KW-0808">Transferase</keyword>
<name>A0ABZ2N2E4_9BACI</name>
<dbReference type="GO" id="GO:0032259">
    <property type="term" value="P:methylation"/>
    <property type="evidence" value="ECO:0007669"/>
    <property type="project" value="UniProtKB-KW"/>
</dbReference>
<reference evidence="1 2" key="1">
    <citation type="submission" date="2024-02" db="EMBL/GenBank/DDBJ databases">
        <title>Seven novel Bacillus-like species.</title>
        <authorList>
            <person name="Liu G."/>
        </authorList>
    </citation>
    <scope>NUCLEOTIDE SEQUENCE [LARGE SCALE GENOMIC DNA]</scope>
    <source>
        <strain evidence="1 2">FJAT-52991</strain>
    </source>
</reference>
<dbReference type="InterPro" id="IPR007536">
    <property type="entry name" value="16SrRNA_methylTrfase_J"/>
</dbReference>
<dbReference type="GO" id="GO:0008168">
    <property type="term" value="F:methyltransferase activity"/>
    <property type="evidence" value="ECO:0007669"/>
    <property type="project" value="UniProtKB-KW"/>
</dbReference>
<dbReference type="Proteomes" id="UP001387364">
    <property type="component" value="Chromosome"/>
</dbReference>
<accession>A0ABZ2N2E4</accession>
<evidence type="ECO:0000313" key="1">
    <source>
        <dbReference type="EMBL" id="WXB91727.1"/>
    </source>
</evidence>
<keyword evidence="1" id="KW-0489">Methyltransferase</keyword>
<dbReference type="PANTHER" id="PTHR36112:SF1">
    <property type="entry name" value="RIBOSOMAL RNA SMALL SUBUNIT METHYLTRANSFERASE J"/>
    <property type="match status" value="1"/>
</dbReference>
<dbReference type="EC" id="2.1.1.-" evidence="1"/>
<gene>
    <name evidence="1" type="ORF">WDJ61_10630</name>
</gene>
<dbReference type="InterPro" id="IPR029063">
    <property type="entry name" value="SAM-dependent_MTases_sf"/>
</dbReference>
<dbReference type="EMBL" id="CP147404">
    <property type="protein sequence ID" value="WXB91727.1"/>
    <property type="molecule type" value="Genomic_DNA"/>
</dbReference>